<accession>A0AAD6IAS3</accession>
<name>A0AAD6IAS3_PENCN</name>
<comment type="caution">
    <text evidence="2">The sequence shown here is derived from an EMBL/GenBank/DDBJ whole genome shotgun (WGS) entry which is preliminary data.</text>
</comment>
<dbReference type="EMBL" id="JAQJZL010000008">
    <property type="protein sequence ID" value="KAJ6038604.1"/>
    <property type="molecule type" value="Genomic_DNA"/>
</dbReference>
<organism evidence="2 3">
    <name type="scientific">Penicillium canescens</name>
    <dbReference type="NCBI Taxonomy" id="5083"/>
    <lineage>
        <taxon>Eukaryota</taxon>
        <taxon>Fungi</taxon>
        <taxon>Dikarya</taxon>
        <taxon>Ascomycota</taxon>
        <taxon>Pezizomycotina</taxon>
        <taxon>Eurotiomycetes</taxon>
        <taxon>Eurotiomycetidae</taxon>
        <taxon>Eurotiales</taxon>
        <taxon>Aspergillaceae</taxon>
        <taxon>Penicillium</taxon>
    </lineage>
</organism>
<proteinExistence type="predicted"/>
<evidence type="ECO:0000313" key="2">
    <source>
        <dbReference type="EMBL" id="KAJ6038604.1"/>
    </source>
</evidence>
<protein>
    <submittedName>
        <fullName evidence="2">Uncharacterized protein</fullName>
    </submittedName>
</protein>
<feature type="region of interest" description="Disordered" evidence="1">
    <location>
        <begin position="55"/>
        <end position="98"/>
    </location>
</feature>
<evidence type="ECO:0000313" key="3">
    <source>
        <dbReference type="Proteomes" id="UP001219568"/>
    </source>
</evidence>
<dbReference type="Proteomes" id="UP001219568">
    <property type="component" value="Unassembled WGS sequence"/>
</dbReference>
<reference evidence="2" key="1">
    <citation type="journal article" date="2023" name="IMA Fungus">
        <title>Comparative genomic study of the Penicillium genus elucidates a diverse pangenome and 15 lateral gene transfer events.</title>
        <authorList>
            <person name="Petersen C."/>
            <person name="Sorensen T."/>
            <person name="Nielsen M.R."/>
            <person name="Sondergaard T.E."/>
            <person name="Sorensen J.L."/>
            <person name="Fitzpatrick D.A."/>
            <person name="Frisvad J.C."/>
            <person name="Nielsen K.L."/>
        </authorList>
    </citation>
    <scope>NUCLEOTIDE SEQUENCE</scope>
    <source>
        <strain evidence="2">IBT 15450</strain>
    </source>
</reference>
<sequence>MHCYFYGSIKIEEEVARYLNNQRGAMAVAGPSISEAVTKTVQPHAGRNLQLNVLDPDMSPAPDGDEDLPGSVESAIDHQDPKHTVSGAGEGNRIHQER</sequence>
<dbReference type="AlphaFoldDB" id="A0AAD6IAS3"/>
<keyword evidence="3" id="KW-1185">Reference proteome</keyword>
<gene>
    <name evidence="2" type="ORF">N7460_007321</name>
</gene>
<reference evidence="2" key="2">
    <citation type="submission" date="2023-01" db="EMBL/GenBank/DDBJ databases">
        <authorList>
            <person name="Petersen C."/>
        </authorList>
    </citation>
    <scope>NUCLEOTIDE SEQUENCE</scope>
    <source>
        <strain evidence="2">IBT 15450</strain>
    </source>
</reference>
<evidence type="ECO:0000256" key="1">
    <source>
        <dbReference type="SAM" id="MobiDB-lite"/>
    </source>
</evidence>